<dbReference type="InterPro" id="IPR029058">
    <property type="entry name" value="AB_hydrolase_fold"/>
</dbReference>
<dbReference type="InterPro" id="IPR050228">
    <property type="entry name" value="Carboxylesterase_BioH"/>
</dbReference>
<proteinExistence type="predicted"/>
<protein>
    <submittedName>
        <fullName evidence="2">Alpha/beta hydrolase</fullName>
    </submittedName>
</protein>
<dbReference type="EMBL" id="CP099489">
    <property type="protein sequence ID" value="USQ78258.1"/>
    <property type="molecule type" value="Genomic_DNA"/>
</dbReference>
<evidence type="ECO:0000259" key="1">
    <source>
        <dbReference type="Pfam" id="PF12697"/>
    </source>
</evidence>
<dbReference type="InterPro" id="IPR000073">
    <property type="entry name" value="AB_hydrolase_1"/>
</dbReference>
<feature type="domain" description="AB hydrolase-1" evidence="1">
    <location>
        <begin position="29"/>
        <end position="261"/>
    </location>
</feature>
<evidence type="ECO:0000313" key="3">
    <source>
        <dbReference type="Proteomes" id="UP001056455"/>
    </source>
</evidence>
<dbReference type="PRINTS" id="PR00412">
    <property type="entry name" value="EPOXHYDRLASE"/>
</dbReference>
<accession>A0ABY4YPH6</accession>
<dbReference type="SUPFAM" id="SSF53474">
    <property type="entry name" value="alpha/beta-Hydrolases"/>
    <property type="match status" value="1"/>
</dbReference>
<dbReference type="InterPro" id="IPR000639">
    <property type="entry name" value="Epox_hydrolase-like"/>
</dbReference>
<dbReference type="PANTHER" id="PTHR43194:SF5">
    <property type="entry name" value="PIMELOYL-[ACYL-CARRIER PROTEIN] METHYL ESTER ESTERASE"/>
    <property type="match status" value="1"/>
</dbReference>
<keyword evidence="3" id="KW-1185">Reference proteome</keyword>
<dbReference type="Pfam" id="PF12697">
    <property type="entry name" value="Abhydrolase_6"/>
    <property type="match status" value="1"/>
</dbReference>
<dbReference type="GO" id="GO:0016787">
    <property type="term" value="F:hydrolase activity"/>
    <property type="evidence" value="ECO:0007669"/>
    <property type="project" value="UniProtKB-KW"/>
</dbReference>
<gene>
    <name evidence="2" type="ORF">NF556_11375</name>
</gene>
<dbReference type="Gene3D" id="3.40.50.1820">
    <property type="entry name" value="alpha/beta hydrolase"/>
    <property type="match status" value="1"/>
</dbReference>
<dbReference type="Proteomes" id="UP001056455">
    <property type="component" value="Chromosome"/>
</dbReference>
<reference evidence="2" key="1">
    <citation type="submission" date="2022-06" db="EMBL/GenBank/DDBJ databases">
        <title>Ornithinimicrobium HY1793.</title>
        <authorList>
            <person name="Huang Y."/>
        </authorList>
    </citation>
    <scope>NUCLEOTIDE SEQUENCE</scope>
    <source>
        <strain evidence="2">HY1793</strain>
    </source>
</reference>
<organism evidence="2 3">
    <name type="scientific">Ornithinimicrobium faecis</name>
    <dbReference type="NCBI Taxonomy" id="2934158"/>
    <lineage>
        <taxon>Bacteria</taxon>
        <taxon>Bacillati</taxon>
        <taxon>Actinomycetota</taxon>
        <taxon>Actinomycetes</taxon>
        <taxon>Micrococcales</taxon>
        <taxon>Ornithinimicrobiaceae</taxon>
        <taxon>Ornithinimicrobium</taxon>
    </lineage>
</organism>
<dbReference type="RefSeq" id="WP_252591056.1">
    <property type="nucleotide sequence ID" value="NZ_CP099489.1"/>
</dbReference>
<evidence type="ECO:0000313" key="2">
    <source>
        <dbReference type="EMBL" id="USQ78258.1"/>
    </source>
</evidence>
<sequence>MTTTDHLHRLELADGHLTYAIDGTGTPPVVLLHAGYVDHRMYERELAHLAQRTTVVAPDARTHGWSSSGTTPFRQCDDIAALLRHLDAGPAVLIGTSMGAGSAVDTALEHPDLVRALVICGAGTNEPTFTDPVAIRHNERVQQAVEAMDAPAWLAATLQWVAGPTRDLAAVDPDVLRLVNEMHQHFISTHIRPGILPPEHVVGSWERLPEIAVPVLGVVGDLDYADHHAMTQRAVVAVQDGRGVVTIQGAGHYPNLEQPQQWERVIDDFLDTVL</sequence>
<keyword evidence="2" id="KW-0378">Hydrolase</keyword>
<dbReference type="PANTHER" id="PTHR43194">
    <property type="entry name" value="HYDROLASE ALPHA/BETA FOLD FAMILY"/>
    <property type="match status" value="1"/>
</dbReference>
<dbReference type="PRINTS" id="PR00111">
    <property type="entry name" value="ABHYDROLASE"/>
</dbReference>
<name>A0ABY4YPH6_9MICO</name>